<keyword evidence="6" id="KW-0804">Transcription</keyword>
<comment type="function">
    <text evidence="8">Part of the SNAPc complex required for the transcription of both RNA polymerase II and III small-nuclear RNA genes. Binds to the proximal sequence element (PSE), a non-TATA-box basal promoter element common to these 2 types of genes. Recruits TBP and BRF2 to the U6 snRNA TATA box.</text>
</comment>
<dbReference type="GO" id="GO:0042795">
    <property type="term" value="P:snRNA transcription by RNA polymerase II"/>
    <property type="evidence" value="ECO:0007669"/>
    <property type="project" value="TreeGrafter"/>
</dbReference>
<evidence type="ECO:0000256" key="3">
    <source>
        <dbReference type="ARBA" id="ARBA00013634"/>
    </source>
</evidence>
<dbReference type="InterPro" id="IPR022042">
    <property type="entry name" value="snRNA-activating_su3"/>
</dbReference>
<dbReference type="GO" id="GO:0005634">
    <property type="term" value="C:nucleus"/>
    <property type="evidence" value="ECO:0007669"/>
    <property type="project" value="UniProtKB-SubCell"/>
</dbReference>
<dbReference type="EMBL" id="SRMA01025225">
    <property type="protein sequence ID" value="TRY97447.1"/>
    <property type="molecule type" value="Genomic_DNA"/>
</dbReference>
<evidence type="ECO:0000256" key="4">
    <source>
        <dbReference type="ARBA" id="ARBA00023015"/>
    </source>
</evidence>
<dbReference type="GO" id="GO:0019185">
    <property type="term" value="C:snRNA-activating protein complex"/>
    <property type="evidence" value="ECO:0007669"/>
    <property type="project" value="TreeGrafter"/>
</dbReference>
<sequence length="374" mass="43575">MADGGNENVPDFEFVDVNSKEFHIGTFRDLWLDALHPEMYAHSDTAPEIEDEKFIEEIGVDSKTLEELKSICSVDSLKSADEDVETVPADSHLATLQLRKRRQEYRETLFRGTLDRHELYNNEEQMAYMRKRPEDLKDLVPEGEIVLIFNVMYPAVFQRFKQMRAHQTMHVLGSQKLSDLRDAISCVSDLQVFGEFSDTPDIVPQFLSKDHYKSAFFYFNGTFFNDTRFPECQDISATIREWARGREFPDFKTATMEDTYFYDLKLKVGFPYLFTHQGDCEHVVILTDVRLVHQEDCLDVKLYPLITHKHKGFTRKCSVCHVYIGRWITTNDALAPSDPCLFCDQCFRIFHYDNQGKKLGDFQAYAYVDPATYN</sequence>
<accession>A0A553R5I6</accession>
<dbReference type="Pfam" id="PF12251">
    <property type="entry name" value="SNAPC3"/>
    <property type="match status" value="1"/>
</dbReference>
<keyword evidence="4" id="KW-0805">Transcription regulation</keyword>
<keyword evidence="5" id="KW-0238">DNA-binding</keyword>
<dbReference type="GO" id="GO:0000978">
    <property type="term" value="F:RNA polymerase II cis-regulatory region sequence-specific DNA binding"/>
    <property type="evidence" value="ECO:0007669"/>
    <property type="project" value="TreeGrafter"/>
</dbReference>
<dbReference type="PANTHER" id="PTHR13421:SF16">
    <property type="entry name" value="SNRNA-ACTIVATING PROTEIN COMPLEX SUBUNIT 3"/>
    <property type="match status" value="1"/>
</dbReference>
<protein>
    <recommendedName>
        <fullName evidence="3">snRNA-activating protein complex subunit 3</fullName>
    </recommendedName>
    <alternativeName>
        <fullName evidence="10">Small nuclear RNA-activating complex polypeptide 3</fullName>
    </alternativeName>
</protein>
<gene>
    <name evidence="11" type="ORF">DNTS_008194</name>
</gene>
<organism evidence="11 12">
    <name type="scientific">Danionella cerebrum</name>
    <dbReference type="NCBI Taxonomy" id="2873325"/>
    <lineage>
        <taxon>Eukaryota</taxon>
        <taxon>Metazoa</taxon>
        <taxon>Chordata</taxon>
        <taxon>Craniata</taxon>
        <taxon>Vertebrata</taxon>
        <taxon>Euteleostomi</taxon>
        <taxon>Actinopterygii</taxon>
        <taxon>Neopterygii</taxon>
        <taxon>Teleostei</taxon>
        <taxon>Ostariophysi</taxon>
        <taxon>Cypriniformes</taxon>
        <taxon>Danionidae</taxon>
        <taxon>Danioninae</taxon>
        <taxon>Danionella</taxon>
    </lineage>
</organism>
<evidence type="ECO:0000256" key="1">
    <source>
        <dbReference type="ARBA" id="ARBA00004123"/>
    </source>
</evidence>
<dbReference type="Proteomes" id="UP000316079">
    <property type="component" value="Unassembled WGS sequence"/>
</dbReference>
<proteinExistence type="inferred from homology"/>
<evidence type="ECO:0000256" key="8">
    <source>
        <dbReference type="ARBA" id="ARBA00025193"/>
    </source>
</evidence>
<comment type="caution">
    <text evidence="11">The sequence shown here is derived from an EMBL/GenBank/DDBJ whole genome shotgun (WGS) entry which is preliminary data.</text>
</comment>
<evidence type="ECO:0000256" key="2">
    <source>
        <dbReference type="ARBA" id="ARBA00010410"/>
    </source>
</evidence>
<evidence type="ECO:0000256" key="6">
    <source>
        <dbReference type="ARBA" id="ARBA00023163"/>
    </source>
</evidence>
<dbReference type="GO" id="GO:0001046">
    <property type="term" value="F:core promoter sequence-specific DNA binding"/>
    <property type="evidence" value="ECO:0007669"/>
    <property type="project" value="TreeGrafter"/>
</dbReference>
<evidence type="ECO:0000256" key="9">
    <source>
        <dbReference type="ARBA" id="ARBA00025958"/>
    </source>
</evidence>
<dbReference type="STRING" id="623744.A0A553R5I6"/>
<dbReference type="OrthoDB" id="46583at2759"/>
<keyword evidence="7" id="KW-0539">Nucleus</keyword>
<dbReference type="AlphaFoldDB" id="A0A553R5I6"/>
<dbReference type="PANTHER" id="PTHR13421">
    <property type="entry name" value="SNRNA-ACTIVATING PROTEIN COMPLEX SUBUNIT 3"/>
    <property type="match status" value="1"/>
</dbReference>
<dbReference type="GO" id="GO:0001006">
    <property type="term" value="F:RNA polymerase III type 3 promoter sequence-specific DNA binding"/>
    <property type="evidence" value="ECO:0007669"/>
    <property type="project" value="TreeGrafter"/>
</dbReference>
<comment type="subcellular location">
    <subcellularLocation>
        <location evidence="1">Nucleus</location>
    </subcellularLocation>
</comment>
<evidence type="ECO:0000313" key="11">
    <source>
        <dbReference type="EMBL" id="TRY97447.1"/>
    </source>
</evidence>
<keyword evidence="12" id="KW-1185">Reference proteome</keyword>
<comment type="similarity">
    <text evidence="2">Belongs to the SNAPC3/SRD2 family.</text>
</comment>
<evidence type="ECO:0000256" key="10">
    <source>
        <dbReference type="ARBA" id="ARBA00029606"/>
    </source>
</evidence>
<reference evidence="11 12" key="1">
    <citation type="journal article" date="2019" name="Sci. Data">
        <title>Hybrid genome assembly and annotation of Danionella translucida.</title>
        <authorList>
            <person name="Kadobianskyi M."/>
            <person name="Schulze L."/>
            <person name="Schuelke M."/>
            <person name="Judkewitz B."/>
        </authorList>
    </citation>
    <scope>NUCLEOTIDE SEQUENCE [LARGE SCALE GENOMIC DNA]</scope>
    <source>
        <strain evidence="11 12">Bolton</strain>
    </source>
</reference>
<dbReference type="GO" id="GO:0003681">
    <property type="term" value="F:bent DNA binding"/>
    <property type="evidence" value="ECO:0007669"/>
    <property type="project" value="TreeGrafter"/>
</dbReference>
<evidence type="ECO:0000313" key="12">
    <source>
        <dbReference type="Proteomes" id="UP000316079"/>
    </source>
</evidence>
<comment type="subunit">
    <text evidence="9">Part of the SNAPc complex composed of 5 subunits: SNAPC1, SNAPC2, SNAPC3, SNAPC4 and SNAPC5. SNAPC3 interacts with SNAPC1.</text>
</comment>
<evidence type="ECO:0000256" key="7">
    <source>
        <dbReference type="ARBA" id="ARBA00023242"/>
    </source>
</evidence>
<dbReference type="GO" id="GO:0042796">
    <property type="term" value="P:snRNA transcription by RNA polymerase III"/>
    <property type="evidence" value="ECO:0007669"/>
    <property type="project" value="TreeGrafter"/>
</dbReference>
<evidence type="ECO:0000256" key="5">
    <source>
        <dbReference type="ARBA" id="ARBA00023125"/>
    </source>
</evidence>
<name>A0A553R5I6_9TELE</name>